<dbReference type="OrthoDB" id="6141702at2759"/>
<feature type="non-terminal residue" evidence="1">
    <location>
        <position position="53"/>
    </location>
</feature>
<keyword evidence="2" id="KW-1185">Reference proteome</keyword>
<dbReference type="AlphaFoldDB" id="A0A8S3YGX2"/>
<protein>
    <submittedName>
        <fullName evidence="1">Uncharacterized protein</fullName>
    </submittedName>
</protein>
<gene>
    <name evidence="1" type="ORF">CUNI_LOCUS1875</name>
</gene>
<evidence type="ECO:0000313" key="2">
    <source>
        <dbReference type="Proteomes" id="UP000678393"/>
    </source>
</evidence>
<sequence length="53" mass="5793">NGSVHCCDILLVCLGNQFNFWQPNLCTVCTCNDPVAVCEPVVCKEPKCGYSQV</sequence>
<dbReference type="EMBL" id="CAJHNH020000236">
    <property type="protein sequence ID" value="CAG5116317.1"/>
    <property type="molecule type" value="Genomic_DNA"/>
</dbReference>
<feature type="non-terminal residue" evidence="1">
    <location>
        <position position="1"/>
    </location>
</feature>
<dbReference type="Proteomes" id="UP000678393">
    <property type="component" value="Unassembled WGS sequence"/>
</dbReference>
<organism evidence="1 2">
    <name type="scientific">Candidula unifasciata</name>
    <dbReference type="NCBI Taxonomy" id="100452"/>
    <lineage>
        <taxon>Eukaryota</taxon>
        <taxon>Metazoa</taxon>
        <taxon>Spiralia</taxon>
        <taxon>Lophotrochozoa</taxon>
        <taxon>Mollusca</taxon>
        <taxon>Gastropoda</taxon>
        <taxon>Heterobranchia</taxon>
        <taxon>Euthyneura</taxon>
        <taxon>Panpulmonata</taxon>
        <taxon>Eupulmonata</taxon>
        <taxon>Stylommatophora</taxon>
        <taxon>Helicina</taxon>
        <taxon>Helicoidea</taxon>
        <taxon>Geomitridae</taxon>
        <taxon>Candidula</taxon>
    </lineage>
</organism>
<proteinExistence type="predicted"/>
<comment type="caution">
    <text evidence="1">The sequence shown here is derived from an EMBL/GenBank/DDBJ whole genome shotgun (WGS) entry which is preliminary data.</text>
</comment>
<evidence type="ECO:0000313" key="1">
    <source>
        <dbReference type="EMBL" id="CAG5116317.1"/>
    </source>
</evidence>
<reference evidence="1" key="1">
    <citation type="submission" date="2021-04" db="EMBL/GenBank/DDBJ databases">
        <authorList>
            <consortium name="Molecular Ecology Group"/>
        </authorList>
    </citation>
    <scope>NUCLEOTIDE SEQUENCE</scope>
</reference>
<accession>A0A8S3YGX2</accession>
<name>A0A8S3YGX2_9EUPU</name>